<dbReference type="Gene3D" id="1.20.1280.50">
    <property type="match status" value="1"/>
</dbReference>
<proteinExistence type="predicted"/>
<evidence type="ECO:0000259" key="1">
    <source>
        <dbReference type="Pfam" id="PF12937"/>
    </source>
</evidence>
<dbReference type="EMBL" id="KL198118">
    <property type="protein sequence ID" value="KDQ06949.1"/>
    <property type="molecule type" value="Genomic_DNA"/>
</dbReference>
<dbReference type="AlphaFoldDB" id="A0A067LV07"/>
<keyword evidence="3" id="KW-1185">Reference proteome</keyword>
<dbReference type="InterPro" id="IPR036047">
    <property type="entry name" value="F-box-like_dom_sf"/>
</dbReference>
<organism evidence="2 3">
    <name type="scientific">Botryobasidium botryosum (strain FD-172 SS1)</name>
    <dbReference type="NCBI Taxonomy" id="930990"/>
    <lineage>
        <taxon>Eukaryota</taxon>
        <taxon>Fungi</taxon>
        <taxon>Dikarya</taxon>
        <taxon>Basidiomycota</taxon>
        <taxon>Agaricomycotina</taxon>
        <taxon>Agaricomycetes</taxon>
        <taxon>Cantharellales</taxon>
        <taxon>Botryobasidiaceae</taxon>
        <taxon>Botryobasidium</taxon>
    </lineage>
</organism>
<dbReference type="OrthoDB" id="3249706at2759"/>
<dbReference type="Gene3D" id="3.80.10.10">
    <property type="entry name" value="Ribonuclease Inhibitor"/>
    <property type="match status" value="1"/>
</dbReference>
<dbReference type="InterPro" id="IPR032675">
    <property type="entry name" value="LRR_dom_sf"/>
</dbReference>
<dbReference type="SUPFAM" id="SSF52047">
    <property type="entry name" value="RNI-like"/>
    <property type="match status" value="1"/>
</dbReference>
<evidence type="ECO:0000313" key="2">
    <source>
        <dbReference type="EMBL" id="KDQ06949.1"/>
    </source>
</evidence>
<dbReference type="InParanoid" id="A0A067LV07"/>
<feature type="domain" description="F-box" evidence="1">
    <location>
        <begin position="7"/>
        <end position="52"/>
    </location>
</feature>
<dbReference type="Pfam" id="PF12937">
    <property type="entry name" value="F-box-like"/>
    <property type="match status" value="1"/>
</dbReference>
<dbReference type="PANTHER" id="PTHR38926">
    <property type="entry name" value="F-BOX DOMAIN CONTAINING PROTEIN, EXPRESSED"/>
    <property type="match status" value="1"/>
</dbReference>
<dbReference type="Proteomes" id="UP000027195">
    <property type="component" value="Unassembled WGS sequence"/>
</dbReference>
<dbReference type="HOGENOM" id="CLU_019609_0_0_1"/>
<reference evidence="3" key="1">
    <citation type="journal article" date="2014" name="Proc. Natl. Acad. Sci. U.S.A.">
        <title>Extensive sampling of basidiomycete genomes demonstrates inadequacy of the white-rot/brown-rot paradigm for wood decay fungi.</title>
        <authorList>
            <person name="Riley R."/>
            <person name="Salamov A.A."/>
            <person name="Brown D.W."/>
            <person name="Nagy L.G."/>
            <person name="Floudas D."/>
            <person name="Held B.W."/>
            <person name="Levasseur A."/>
            <person name="Lombard V."/>
            <person name="Morin E."/>
            <person name="Otillar R."/>
            <person name="Lindquist E.A."/>
            <person name="Sun H."/>
            <person name="LaButti K.M."/>
            <person name="Schmutz J."/>
            <person name="Jabbour D."/>
            <person name="Luo H."/>
            <person name="Baker S.E."/>
            <person name="Pisabarro A.G."/>
            <person name="Walton J.D."/>
            <person name="Blanchette R.A."/>
            <person name="Henrissat B."/>
            <person name="Martin F."/>
            <person name="Cullen D."/>
            <person name="Hibbett D.S."/>
            <person name="Grigoriev I.V."/>
        </authorList>
    </citation>
    <scope>NUCLEOTIDE SEQUENCE [LARGE SCALE GENOMIC DNA]</scope>
    <source>
        <strain evidence="3">FD-172 SS1</strain>
    </source>
</reference>
<sequence length="592" mass="66037">MSGYQTRLPPDVLLEIFDISRVSHGTDLSRLAWVCAAWRRAIHEHPIFWSTIPLDVGKRSQAEKATFWLDRAGDRLLSIQIGDSSGEEDSSPYEPSLARLGIALRGSMDRWTSFTIEASSSTVGVILKSCPGFTPKLTNVNITTLVDDDTPMAPLNVPFFLHLDRGVSKIALLTSGCVPKLGRSFGLGVTSLYLNCWRGTNLQVMFDMLKACPNLMRCTLDHIEYDQEPSYWASVELRHLLELKLEILSFLTISRLLNALEVPSLQRLSITRFYWNEVVSRLLRFYIQGCKTLTRISLIPEDWSEEGAEFGAEGTPITLDSVTHLTVYGPRTAASLLRALSCPHLEVFETQFVPFDLVHNYASLATELREISLTDIADIPNIHVPTLLLPHVTTLYIQKSVEILDFLITPSLESLTLRSVVDKQQLGMPLRQFIERQQPALRALSLHHWGVSDDEMGWYLERTPSLKKLELESSLISDATLRGLTVSTSTTEQGASAHTDISCFLPGLETIILQNNPHITPLGIINFLEFQNRISSSTHSTGAISGSPPHTKAKITLKLITLGKMTRVEYNAIQSCGGVFLRVPWNLIDGSE</sequence>
<dbReference type="SUPFAM" id="SSF81383">
    <property type="entry name" value="F-box domain"/>
    <property type="match status" value="1"/>
</dbReference>
<protein>
    <recommendedName>
        <fullName evidence="1">F-box domain-containing protein</fullName>
    </recommendedName>
</protein>
<accession>A0A067LV07</accession>
<name>A0A067LV07_BOTB1</name>
<evidence type="ECO:0000313" key="3">
    <source>
        <dbReference type="Proteomes" id="UP000027195"/>
    </source>
</evidence>
<dbReference type="InterPro" id="IPR001810">
    <property type="entry name" value="F-box_dom"/>
</dbReference>
<dbReference type="PANTHER" id="PTHR38926:SF5">
    <property type="entry name" value="F-BOX AND LEUCINE-RICH REPEAT PROTEIN 6"/>
    <property type="match status" value="1"/>
</dbReference>
<gene>
    <name evidence="2" type="ORF">BOTBODRAFT_192711</name>
</gene>